<keyword evidence="2" id="KW-1133">Transmembrane helix</keyword>
<keyword evidence="2" id="KW-0812">Transmembrane</keyword>
<feature type="region of interest" description="Disordered" evidence="1">
    <location>
        <begin position="40"/>
        <end position="59"/>
    </location>
</feature>
<evidence type="ECO:0000313" key="5">
    <source>
        <dbReference type="Proteomes" id="UP000600946"/>
    </source>
</evidence>
<keyword evidence="2" id="KW-0472">Membrane</keyword>
<feature type="signal peptide" evidence="3">
    <location>
        <begin position="1"/>
        <end position="42"/>
    </location>
</feature>
<feature type="compositionally biased region" description="Low complexity" evidence="1">
    <location>
        <begin position="40"/>
        <end position="58"/>
    </location>
</feature>
<evidence type="ECO:0000313" key="4">
    <source>
        <dbReference type="EMBL" id="GGY36943.1"/>
    </source>
</evidence>
<keyword evidence="3" id="KW-0732">Signal</keyword>
<sequence length="272" mass="28234">MPNTTYPGNQLMRTVRKLAAAGLAGATLTGAALFGAASPALADSPAPSPSASAHDAAPTEAGTAFRTAVAVHQGQQATASASSGDYLYWMFPADAGQRPTVTAKVTLPEAASRHGASTWRLDVYDGLRRRQPCMYGMQSRSAAQDAATVELSCTLRPTVAWADTWSTDPLPGTYYIRLTALSLPDADRGLPFKAEVEPTVLDTGGAHAVDGKLATPLGAKSGVEPDGGWASGRWTDRWLWTVGGGLLAALAGVAGYNLTRGRGRPSRVPRGA</sequence>
<evidence type="ECO:0000256" key="2">
    <source>
        <dbReference type="SAM" id="Phobius"/>
    </source>
</evidence>
<gene>
    <name evidence="4" type="ORF">GCM10010326_33590</name>
</gene>
<evidence type="ECO:0008006" key="6">
    <source>
        <dbReference type="Google" id="ProtNLM"/>
    </source>
</evidence>
<keyword evidence="5" id="KW-1185">Reference proteome</keyword>
<organism evidence="4 5">
    <name type="scientific">Streptomyces xanthochromogenes</name>
    <dbReference type="NCBI Taxonomy" id="67384"/>
    <lineage>
        <taxon>Bacteria</taxon>
        <taxon>Bacillati</taxon>
        <taxon>Actinomycetota</taxon>
        <taxon>Actinomycetes</taxon>
        <taxon>Kitasatosporales</taxon>
        <taxon>Streptomycetaceae</taxon>
        <taxon>Streptomyces</taxon>
    </lineage>
</organism>
<evidence type="ECO:0000256" key="1">
    <source>
        <dbReference type="SAM" id="MobiDB-lite"/>
    </source>
</evidence>
<accession>A0ABQ3A6W5</accession>
<comment type="caution">
    <text evidence="4">The sequence shown here is derived from an EMBL/GenBank/DDBJ whole genome shotgun (WGS) entry which is preliminary data.</text>
</comment>
<evidence type="ECO:0000256" key="3">
    <source>
        <dbReference type="SAM" id="SignalP"/>
    </source>
</evidence>
<dbReference type="Proteomes" id="UP000600946">
    <property type="component" value="Unassembled WGS sequence"/>
</dbReference>
<dbReference type="EMBL" id="BMUU01000005">
    <property type="protein sequence ID" value="GGY36943.1"/>
    <property type="molecule type" value="Genomic_DNA"/>
</dbReference>
<proteinExistence type="predicted"/>
<feature type="transmembrane region" description="Helical" evidence="2">
    <location>
        <begin position="238"/>
        <end position="258"/>
    </location>
</feature>
<feature type="chain" id="PRO_5045947197" description="Secreted protein" evidence="3">
    <location>
        <begin position="43"/>
        <end position="272"/>
    </location>
</feature>
<protein>
    <recommendedName>
        <fullName evidence="6">Secreted protein</fullName>
    </recommendedName>
</protein>
<name>A0ABQ3A6W5_9ACTN</name>
<reference evidence="5" key="1">
    <citation type="journal article" date="2019" name="Int. J. Syst. Evol. Microbiol.">
        <title>The Global Catalogue of Microorganisms (GCM) 10K type strain sequencing project: providing services to taxonomists for standard genome sequencing and annotation.</title>
        <authorList>
            <consortium name="The Broad Institute Genomics Platform"/>
            <consortium name="The Broad Institute Genome Sequencing Center for Infectious Disease"/>
            <person name="Wu L."/>
            <person name="Ma J."/>
        </authorList>
    </citation>
    <scope>NUCLEOTIDE SEQUENCE [LARGE SCALE GENOMIC DNA]</scope>
    <source>
        <strain evidence="5">JCM 4594</strain>
    </source>
</reference>